<proteinExistence type="predicted"/>
<evidence type="ECO:0000313" key="3">
    <source>
        <dbReference type="Proteomes" id="UP000783213"/>
    </source>
</evidence>
<evidence type="ECO:0000256" key="1">
    <source>
        <dbReference type="SAM" id="MobiDB-lite"/>
    </source>
</evidence>
<name>A0ABQ7IV01_9HELO</name>
<dbReference type="GeneID" id="62229601"/>
<dbReference type="Proteomes" id="UP000783213">
    <property type="component" value="Unassembled WGS sequence"/>
</dbReference>
<feature type="compositionally biased region" description="Basic residues" evidence="1">
    <location>
        <begin position="7"/>
        <end position="21"/>
    </location>
</feature>
<dbReference type="RefSeq" id="XP_038812976.1">
    <property type="nucleotide sequence ID" value="XM_038950447.1"/>
</dbReference>
<protein>
    <submittedName>
        <fullName evidence="2">Uncharacterized protein</fullName>
    </submittedName>
</protein>
<accession>A0ABQ7IV01</accession>
<gene>
    <name evidence="2" type="ORF">EAE98_002827</name>
</gene>
<keyword evidence="3" id="KW-1185">Reference proteome</keyword>
<organism evidence="2 3">
    <name type="scientific">Botrytis deweyae</name>
    <dbReference type="NCBI Taxonomy" id="2478750"/>
    <lineage>
        <taxon>Eukaryota</taxon>
        <taxon>Fungi</taxon>
        <taxon>Dikarya</taxon>
        <taxon>Ascomycota</taxon>
        <taxon>Pezizomycotina</taxon>
        <taxon>Leotiomycetes</taxon>
        <taxon>Helotiales</taxon>
        <taxon>Sclerotiniaceae</taxon>
        <taxon>Botrytis</taxon>
    </lineage>
</organism>
<feature type="compositionally biased region" description="Polar residues" evidence="1">
    <location>
        <begin position="27"/>
        <end position="53"/>
    </location>
</feature>
<feature type="region of interest" description="Disordered" evidence="1">
    <location>
        <begin position="1"/>
        <end position="83"/>
    </location>
</feature>
<sequence length="145" mass="16865">MQEKAGKKGRKERQRKARQSKAKQSQEKNQNQRPSSAKQDRQYNTTQRTQINKPNPFLLPHQQTPFTIPKKNPNTPDPTYPKHSTQVEIDLYEIYMQDIDYRHGINLLTHTGDKMSSIYVMTTTGSSFGIRFLSSRFISTFTAEE</sequence>
<dbReference type="EMBL" id="RCSX01000005">
    <property type="protein sequence ID" value="KAF7934782.1"/>
    <property type="molecule type" value="Genomic_DNA"/>
</dbReference>
<comment type="caution">
    <text evidence="2">The sequence shown here is derived from an EMBL/GenBank/DDBJ whole genome shotgun (WGS) entry which is preliminary data.</text>
</comment>
<reference evidence="2 3" key="1">
    <citation type="journal article" date="2020" name="Genome Biol. Evol.">
        <title>Comparative genomics of Sclerotiniaceae.</title>
        <authorList>
            <person name="Valero Jimenez C.A."/>
            <person name="Steentjes M."/>
            <person name="Scholten O.E."/>
            <person name="Van Kan J.A.L."/>
        </authorList>
    </citation>
    <scope>NUCLEOTIDE SEQUENCE [LARGE SCALE GENOMIC DNA]</scope>
    <source>
        <strain evidence="2 3">B1</strain>
    </source>
</reference>
<evidence type="ECO:0000313" key="2">
    <source>
        <dbReference type="EMBL" id="KAF7934782.1"/>
    </source>
</evidence>